<organism evidence="3">
    <name type="scientific">Erwinia billingiae (strain Eb661)</name>
    <dbReference type="NCBI Taxonomy" id="634500"/>
    <lineage>
        <taxon>Bacteria</taxon>
        <taxon>Pseudomonadati</taxon>
        <taxon>Pseudomonadota</taxon>
        <taxon>Gammaproteobacteria</taxon>
        <taxon>Enterobacterales</taxon>
        <taxon>Erwiniaceae</taxon>
        <taxon>Erwinia</taxon>
    </lineage>
</organism>
<dbReference type="KEGG" id="ebi:EbC_30770"/>
<dbReference type="HOGENOM" id="CLU_3327643_0_0_6"/>
<dbReference type="AlphaFoldDB" id="D8MUV1"/>
<accession>D8MUV1</accession>
<reference evidence="2 3" key="1">
    <citation type="journal article" date="2010" name="BMC Genomics">
        <title>Genome comparison of the epiphytic bacteria Erwinia billingiae and E. tasmaniensis with the pear pathogen E. pyrifoliae.</title>
        <authorList>
            <person name="Kube M."/>
            <person name="Migdoll A.M."/>
            <person name="Gehring I."/>
            <person name="Heitmann K."/>
            <person name="Mayer Y."/>
            <person name="Kuhl H."/>
            <person name="Knaust F."/>
            <person name="Geider K."/>
            <person name="Reinhardt R."/>
        </authorList>
    </citation>
    <scope>NUCLEOTIDE SEQUENCE [LARGE SCALE GENOMIC DNA]</scope>
    <source>
        <strain evidence="2 3">Eb661</strain>
    </source>
</reference>
<proteinExistence type="predicted"/>
<feature type="region of interest" description="Disordered" evidence="1">
    <location>
        <begin position="1"/>
        <end position="23"/>
    </location>
</feature>
<name>D8MUV1_ERWBE</name>
<dbReference type="EMBL" id="FP236843">
    <property type="protein sequence ID" value="CAX60608.1"/>
    <property type="molecule type" value="Genomic_DNA"/>
</dbReference>
<dbReference type="STRING" id="634500.EbC_30770"/>
<keyword evidence="3" id="KW-1185">Reference proteome</keyword>
<sequence length="38" mass="4222">MLDQKNSPNKGKENPQNPAKIGVVKSAIRTGKYPLHFD</sequence>
<dbReference type="Proteomes" id="UP000008793">
    <property type="component" value="Chromosome"/>
</dbReference>
<feature type="compositionally biased region" description="Polar residues" evidence="1">
    <location>
        <begin position="1"/>
        <end position="17"/>
    </location>
</feature>
<evidence type="ECO:0000313" key="2">
    <source>
        <dbReference type="EMBL" id="CAX60608.1"/>
    </source>
</evidence>
<evidence type="ECO:0000313" key="3">
    <source>
        <dbReference type="Proteomes" id="UP000008793"/>
    </source>
</evidence>
<protein>
    <submittedName>
        <fullName evidence="2">Uncharacterized protein</fullName>
    </submittedName>
</protein>
<evidence type="ECO:0000256" key="1">
    <source>
        <dbReference type="SAM" id="MobiDB-lite"/>
    </source>
</evidence>
<gene>
    <name evidence="2" type="ordered locus">EbC_30770</name>
</gene>